<evidence type="ECO:0000313" key="3">
    <source>
        <dbReference type="EMBL" id="STZ04902.1"/>
    </source>
</evidence>
<feature type="compositionally biased region" description="Polar residues" evidence="1">
    <location>
        <begin position="516"/>
        <end position="530"/>
    </location>
</feature>
<dbReference type="EMBL" id="UGPY01000004">
    <property type="protein sequence ID" value="STZ04902.1"/>
    <property type="molecule type" value="Genomic_DNA"/>
</dbReference>
<dbReference type="Pfam" id="PF03432">
    <property type="entry name" value="Relaxase"/>
    <property type="match status" value="1"/>
</dbReference>
<feature type="compositionally biased region" description="Polar residues" evidence="1">
    <location>
        <begin position="348"/>
        <end position="387"/>
    </location>
</feature>
<protein>
    <submittedName>
        <fullName evidence="3">DNA relaxase mbeA</fullName>
        <ecNumber evidence="3">5.99.1.2</ecNumber>
    </submittedName>
</protein>
<dbReference type="EMBL" id="UGPY01000004">
    <property type="protein sequence ID" value="STZ04940.1"/>
    <property type="molecule type" value="Genomic_DNA"/>
</dbReference>
<feature type="compositionally biased region" description="Polar residues" evidence="1">
    <location>
        <begin position="495"/>
        <end position="508"/>
    </location>
</feature>
<evidence type="ECO:0000313" key="5">
    <source>
        <dbReference type="Proteomes" id="UP000255230"/>
    </source>
</evidence>
<dbReference type="InterPro" id="IPR005094">
    <property type="entry name" value="Endonuclease_MobA/VirD2"/>
</dbReference>
<dbReference type="KEGG" id="mos:AXE82_11790"/>
<dbReference type="RefSeq" id="WP_062335244.1">
    <property type="nucleotide sequence ID" value="NZ_CP014238.1"/>
</dbReference>
<reference evidence="3 5" key="1">
    <citation type="submission" date="2018-06" db="EMBL/GenBank/DDBJ databases">
        <authorList>
            <consortium name="Pathogen Informatics"/>
            <person name="Doyle S."/>
        </authorList>
    </citation>
    <scope>NUCLEOTIDE SEQUENCE [LARGE SCALE GENOMIC DNA]</scope>
    <source>
        <strain evidence="3 5">NCTC10465</strain>
    </source>
</reference>
<keyword evidence="3" id="KW-0413">Isomerase</keyword>
<feature type="domain" description="MobA/VirD2-like nuclease" evidence="2">
    <location>
        <begin position="61"/>
        <end position="140"/>
    </location>
</feature>
<accession>A0A378QWU6</accession>
<evidence type="ECO:0000256" key="1">
    <source>
        <dbReference type="SAM" id="MobiDB-lite"/>
    </source>
</evidence>
<dbReference type="Proteomes" id="UP000255230">
    <property type="component" value="Unassembled WGS sequence"/>
</dbReference>
<dbReference type="GO" id="GO:0016853">
    <property type="term" value="F:isomerase activity"/>
    <property type="evidence" value="ECO:0007669"/>
    <property type="project" value="UniProtKB-KW"/>
</dbReference>
<feature type="compositionally biased region" description="Polar residues" evidence="1">
    <location>
        <begin position="560"/>
        <end position="570"/>
    </location>
</feature>
<feature type="compositionally biased region" description="Basic and acidic residues" evidence="1">
    <location>
        <begin position="412"/>
        <end position="421"/>
    </location>
</feature>
<feature type="compositionally biased region" description="Polar residues" evidence="1">
    <location>
        <begin position="430"/>
        <end position="439"/>
    </location>
</feature>
<gene>
    <name evidence="3" type="primary">mbeA_3</name>
    <name evidence="4" type="synonym">mbeA_4</name>
    <name evidence="3" type="ORF">NCTC10465_02357</name>
    <name evidence="4" type="ORF">NCTC10465_02396</name>
</gene>
<feature type="region of interest" description="Disordered" evidence="1">
    <location>
        <begin position="546"/>
        <end position="609"/>
    </location>
</feature>
<dbReference type="GeneID" id="35779547"/>
<dbReference type="AlphaFoldDB" id="A0A378QWU6"/>
<dbReference type="EC" id="5.99.1.2" evidence="3"/>
<evidence type="ECO:0000313" key="4">
    <source>
        <dbReference type="EMBL" id="STZ04940.1"/>
    </source>
</evidence>
<sequence>MLVRFFSHGKVKKGFATRSGGGGDVQSYLLFDRNDKTKPREGARLIYGDDAVTTEIINGIKNSKLYTSGVFSFAPEESITDTQKIEIIESFEANLFPGMTRGEYSGYWVEHVDKDRQELHFVFADIHLPTGRSLTVYYHHKDLDLVDSWKDLINFDYGLADPNDANRQRVYRLKGYEYAHKKMHEKQIFAEQNSASLVGTNNVGTNKVFIEEEIALHLVETILSDNSIESHEDVVRLIGEMFEITRIDKKGKSISIKNPNGGRNIKLKGMLYEREFTRQSLENFRTTKTKEPATRAKLAELNEQEVGRRLRRLQQRFKQYYESHRELGQQVDQQLTEPGYTSDRRPSDNSQPEPSAVSQSVGANSADAEQNNRSNPANQSEIRNITVSDFRESAPKPKAFQGIRQQLGRTSQDPHEAERDGVSGLLPSPSAKTSEPESQGNDDWDDYLRSSLDSNASNAGDDLLLKPLDEPTATAIGSGGTIDRTTTAAVGADFSENSADTGRGSSINDGDRVTQRPRSQANADYSQKSTASEIWFESQKAIGVTDSARRTKLKPAAKQQGITHDPTYQSKRAHHTKLTKIVERFAQPNDRANQPGSPESTNTDERNTFSIDTRLARSAYTDYRRRNPRPSAAAASEDGDLLTRIKDHQSTAAKNAKIRQGRISALTRQNATSLEPIRQYTANRRQRVQTVTKGLGKFNHYLTAQQHHAEQRSEVLNHANQGLSAFKDGYEELTSAFHSAAESFRQFTEAVSTLANAIGDLFKRRFDELKQKAMTYAKAGRLYETHEDGSKGAQATTEQVQQFVDSHSPNMSGFTQLTENVKRWEEQALNNEPSGPSFGP</sequence>
<proteinExistence type="predicted"/>
<feature type="region of interest" description="Disordered" evidence="1">
    <location>
        <begin position="325"/>
        <end position="453"/>
    </location>
</feature>
<name>A0A378QWU6_FAUOS</name>
<feature type="region of interest" description="Disordered" evidence="1">
    <location>
        <begin position="490"/>
        <end position="530"/>
    </location>
</feature>
<organism evidence="3 5">
    <name type="scientific">Faucicola osloensis</name>
    <name type="common">Moraxella osloensis</name>
    <dbReference type="NCBI Taxonomy" id="34062"/>
    <lineage>
        <taxon>Bacteria</taxon>
        <taxon>Pseudomonadati</taxon>
        <taxon>Pseudomonadota</taxon>
        <taxon>Gammaproteobacteria</taxon>
        <taxon>Moraxellales</taxon>
        <taxon>Moraxellaceae</taxon>
        <taxon>Faucicola</taxon>
    </lineage>
</organism>
<feature type="compositionally biased region" description="Polar residues" evidence="1">
    <location>
        <begin position="590"/>
        <end position="601"/>
    </location>
</feature>
<keyword evidence="5" id="KW-1185">Reference proteome</keyword>
<evidence type="ECO:0000259" key="2">
    <source>
        <dbReference type="Pfam" id="PF03432"/>
    </source>
</evidence>